<dbReference type="Proteomes" id="UP001148662">
    <property type="component" value="Unassembled WGS sequence"/>
</dbReference>
<dbReference type="EMBL" id="JANHOG010000663">
    <property type="protein sequence ID" value="KAJ3552418.1"/>
    <property type="molecule type" value="Genomic_DNA"/>
</dbReference>
<organism evidence="1 2">
    <name type="scientific">Phlebia brevispora</name>
    <dbReference type="NCBI Taxonomy" id="194682"/>
    <lineage>
        <taxon>Eukaryota</taxon>
        <taxon>Fungi</taxon>
        <taxon>Dikarya</taxon>
        <taxon>Basidiomycota</taxon>
        <taxon>Agaricomycotina</taxon>
        <taxon>Agaricomycetes</taxon>
        <taxon>Polyporales</taxon>
        <taxon>Meruliaceae</taxon>
        <taxon>Phlebia</taxon>
    </lineage>
</organism>
<gene>
    <name evidence="1" type="ORF">NM688_g4161</name>
</gene>
<proteinExistence type="predicted"/>
<sequence length="321" mass="36001">MSSDKPSCRASLKSLPSDLLLPSTLATHLPSGKMQRPTLTGVRIRGLRDAEKILHAVFLGILPMTRRRLDDEDRLALRPGHVYVWEERSNNPMEASSLDSIQRFTDGRSWGPSKAREDFLLYFEKEGNNNRTALLHKQNNSRYVQLVKQTFSAYVDGPVNSKKWHINAYYTYDGEESLRFVDDIPILKDLEVPEGKYTSSRAGGQRKNARAITQRASSDSLAATGSSTRSSPPSPQFEESPTFEGMLSFSPDGPAYQTTTLRVNRTPLPPLQPQPPSQTQSTRPQQARPPVLLAPLEYLQNVPPMAREPMDDRALRSFGFS</sequence>
<comment type="caution">
    <text evidence="1">The sequence shown here is derived from an EMBL/GenBank/DDBJ whole genome shotgun (WGS) entry which is preliminary data.</text>
</comment>
<protein>
    <submittedName>
        <fullName evidence="1">Uncharacterized protein</fullName>
    </submittedName>
</protein>
<accession>A0ACC1T3M6</accession>
<evidence type="ECO:0000313" key="1">
    <source>
        <dbReference type="EMBL" id="KAJ3552418.1"/>
    </source>
</evidence>
<name>A0ACC1T3M6_9APHY</name>
<evidence type="ECO:0000313" key="2">
    <source>
        <dbReference type="Proteomes" id="UP001148662"/>
    </source>
</evidence>
<keyword evidence="2" id="KW-1185">Reference proteome</keyword>
<reference evidence="1" key="1">
    <citation type="submission" date="2022-07" db="EMBL/GenBank/DDBJ databases">
        <title>Genome Sequence of Phlebia brevispora.</title>
        <authorList>
            <person name="Buettner E."/>
        </authorList>
    </citation>
    <scope>NUCLEOTIDE SEQUENCE</scope>
    <source>
        <strain evidence="1">MPL23</strain>
    </source>
</reference>